<dbReference type="EMBL" id="PDCK01000040">
    <property type="protein sequence ID" value="PRQ48416.1"/>
    <property type="molecule type" value="Genomic_DNA"/>
</dbReference>
<dbReference type="PANTHER" id="PTHR33018:SF31">
    <property type="entry name" value="TRANSPOSASE, PTTA_EN_SPM, PLANT"/>
    <property type="match status" value="1"/>
</dbReference>
<dbReference type="Proteomes" id="UP000238479">
    <property type="component" value="Chromosome 2"/>
</dbReference>
<protein>
    <submittedName>
        <fullName evidence="1">Uncharacterized protein</fullName>
    </submittedName>
</protein>
<gene>
    <name evidence="1" type="ORF">RchiOBHm_Chr2g0110491</name>
</gene>
<evidence type="ECO:0000313" key="2">
    <source>
        <dbReference type="Proteomes" id="UP000238479"/>
    </source>
</evidence>
<reference evidence="1 2" key="1">
    <citation type="journal article" date="2018" name="Nat. Genet.">
        <title>The Rosa genome provides new insights in the design of modern roses.</title>
        <authorList>
            <person name="Bendahmane M."/>
        </authorList>
    </citation>
    <scope>NUCLEOTIDE SEQUENCE [LARGE SCALE GENOMIC DNA]</scope>
    <source>
        <strain evidence="2">cv. Old Blush</strain>
    </source>
</reference>
<sequence>MVMDSAASKWREFKSRLTSNYIIPYLNDPEALKYPPDDYPFINVDHWTAFVKSRTTPAFLV</sequence>
<comment type="caution">
    <text evidence="1">The sequence shown here is derived from an EMBL/GenBank/DDBJ whole genome shotgun (WGS) entry which is preliminary data.</text>
</comment>
<proteinExistence type="predicted"/>
<name>A0A2P6RPQ3_ROSCH</name>
<organism evidence="1 2">
    <name type="scientific">Rosa chinensis</name>
    <name type="common">China rose</name>
    <dbReference type="NCBI Taxonomy" id="74649"/>
    <lineage>
        <taxon>Eukaryota</taxon>
        <taxon>Viridiplantae</taxon>
        <taxon>Streptophyta</taxon>
        <taxon>Embryophyta</taxon>
        <taxon>Tracheophyta</taxon>
        <taxon>Spermatophyta</taxon>
        <taxon>Magnoliopsida</taxon>
        <taxon>eudicotyledons</taxon>
        <taxon>Gunneridae</taxon>
        <taxon>Pentapetalae</taxon>
        <taxon>rosids</taxon>
        <taxon>fabids</taxon>
        <taxon>Rosales</taxon>
        <taxon>Rosaceae</taxon>
        <taxon>Rosoideae</taxon>
        <taxon>Rosoideae incertae sedis</taxon>
        <taxon>Rosa</taxon>
    </lineage>
</organism>
<evidence type="ECO:0000313" key="1">
    <source>
        <dbReference type="EMBL" id="PRQ48416.1"/>
    </source>
</evidence>
<dbReference type="PANTHER" id="PTHR33018">
    <property type="entry name" value="OS10G0338966 PROTEIN-RELATED"/>
    <property type="match status" value="1"/>
</dbReference>
<keyword evidence="2" id="KW-1185">Reference proteome</keyword>
<dbReference type="Gramene" id="PRQ48416">
    <property type="protein sequence ID" value="PRQ48416"/>
    <property type="gene ID" value="RchiOBHm_Chr2g0110491"/>
</dbReference>
<dbReference type="AlphaFoldDB" id="A0A2P6RPQ3"/>
<dbReference type="OMA" id="MRYHILP"/>
<accession>A0A2P6RPQ3</accession>